<reference evidence="4 5" key="1">
    <citation type="submission" date="2016-11" db="EMBL/GenBank/DDBJ databases">
        <authorList>
            <person name="Jaros S."/>
            <person name="Januszkiewicz K."/>
            <person name="Wedrychowicz H."/>
        </authorList>
    </citation>
    <scope>NUCLEOTIDE SEQUENCE [LARGE SCALE GENOMIC DNA]</scope>
    <source>
        <strain evidence="4 5">KHT3</strain>
    </source>
</reference>
<dbReference type="GO" id="GO:0003697">
    <property type="term" value="F:single-stranded DNA binding"/>
    <property type="evidence" value="ECO:0007669"/>
    <property type="project" value="InterPro"/>
</dbReference>
<feature type="region of interest" description="Disordered" evidence="1">
    <location>
        <begin position="377"/>
        <end position="437"/>
    </location>
</feature>
<dbReference type="Pfam" id="PF18818">
    <property type="entry name" value="MPTase-PolyVal"/>
    <property type="match status" value="1"/>
</dbReference>
<evidence type="ECO:0000259" key="2">
    <source>
        <dbReference type="Pfam" id="PF08401"/>
    </source>
</evidence>
<organism evidence="4 5">
    <name type="scientific">Xylanibacter ruminicola</name>
    <name type="common">Prevotella ruminicola</name>
    <dbReference type="NCBI Taxonomy" id="839"/>
    <lineage>
        <taxon>Bacteria</taxon>
        <taxon>Pseudomonadati</taxon>
        <taxon>Bacteroidota</taxon>
        <taxon>Bacteroidia</taxon>
        <taxon>Bacteroidales</taxon>
        <taxon>Prevotellaceae</taxon>
        <taxon>Xylanibacter</taxon>
    </lineage>
</organism>
<dbReference type="EMBL" id="FRBD01000003">
    <property type="protein sequence ID" value="SHK45610.1"/>
    <property type="molecule type" value="Genomic_DNA"/>
</dbReference>
<name>A0A1M6SLU5_XYLRU</name>
<dbReference type="Pfam" id="PF08401">
    <property type="entry name" value="ArdcN"/>
    <property type="match status" value="1"/>
</dbReference>
<feature type="domain" description="N-terminal" evidence="2">
    <location>
        <begin position="30"/>
        <end position="155"/>
    </location>
</feature>
<protein>
    <submittedName>
        <fullName evidence="4">Antirestriction protein ArdC</fullName>
    </submittedName>
</protein>
<evidence type="ECO:0000313" key="5">
    <source>
        <dbReference type="Proteomes" id="UP000184130"/>
    </source>
</evidence>
<sequence>MGRWRKSVVPPEEARVSAKEMEDKAFNLYAEMLIDKIEKTAKSEWKQPWFAEGQLAWPKSLYGKPYHGMNAMMLTMLCEQKGWRIPIFATHDRIFNLNKQVDENGQKTDAVDKDGNKLPFVHVMKGEHSFPVFLTQLNIVHKETKEKIKWPDYQRLTPEEQQEYNLYHNRFVHFVFNVDQTNLQEARPELYAKLEQENVPQKLTDVEGEEFKFEPLDVMIEKNLWICPVKVKELKAGESPHYSINANEVVIGTKAQYQATGHPESWAGDLTHELAHATGHKDYLNRFEGEKSRDSYAKEEIVAEMSSAIVCQHNGIKKYLSEDTIPYVQGWLKALHEQPDFIRTIMKEIKAATNIIESKIDEVRRLYLGEDDRQMRDGDKLDVREEDEATLEYDETGDAHLAPGESLGADKKQGESESPVLGIAAEPEPGERRGMHR</sequence>
<evidence type="ECO:0000313" key="4">
    <source>
        <dbReference type="EMBL" id="SHK45610.1"/>
    </source>
</evidence>
<dbReference type="AlphaFoldDB" id="A0A1M6SLU5"/>
<evidence type="ECO:0000256" key="1">
    <source>
        <dbReference type="SAM" id="MobiDB-lite"/>
    </source>
</evidence>
<dbReference type="Proteomes" id="UP000184130">
    <property type="component" value="Unassembled WGS sequence"/>
</dbReference>
<evidence type="ECO:0000259" key="3">
    <source>
        <dbReference type="Pfam" id="PF18818"/>
    </source>
</evidence>
<dbReference type="RefSeq" id="WP_081373065.1">
    <property type="nucleotide sequence ID" value="NZ_FRBD01000003.1"/>
</dbReference>
<feature type="domain" description="Polyvalent protein metallopeptidase" evidence="3">
    <location>
        <begin position="235"/>
        <end position="342"/>
    </location>
</feature>
<dbReference type="InterPro" id="IPR041459">
    <property type="entry name" value="MPTase-PolyVal"/>
</dbReference>
<proteinExistence type="predicted"/>
<accession>A0A1M6SLU5</accession>
<gene>
    <name evidence="4" type="ORF">SAMN05216463_103254</name>
</gene>
<feature type="compositionally biased region" description="Acidic residues" evidence="1">
    <location>
        <begin position="384"/>
        <end position="396"/>
    </location>
</feature>
<dbReference type="InterPro" id="IPR013610">
    <property type="entry name" value="ArdC_N"/>
</dbReference>
<dbReference type="OrthoDB" id="9792687at2"/>